<dbReference type="AlphaFoldDB" id="A0A6A5GBP3"/>
<sequence>MTENIYKTTGRKENLRFDKDRNQQFQNQYYDEWGQLRKKNEQLNNFKQKIGEGNVDGLFWTWVVQLDNATMTTTSDEVISSYIRFKWSKLEGVLGFTGKIDFVLKLDGKVVVNKHVDALVEFSGQWIGVRNLKSVEDCFPRQDNSNPMRQHGFNQNQNQKGCTIEFSFSMTPVFAFSPASNFISNFEKTQNTDAILEVDGNQLHVNKSFLSIHSEFFEKLFNSNFKEKTQSIIRIKDVDFVNFSKFLSLIYPNSAEITVEQVGSYLELADKYLMAAATQKCEEFLHQNKRIKNIQKIVFADKHDLNKLLRETLASVDSKEELEGLTLLPEFTSLSDSTKASLLHKFMHFIN</sequence>
<dbReference type="EMBL" id="WUAV01000005">
    <property type="protein sequence ID" value="KAF1752154.1"/>
    <property type="molecule type" value="Genomic_DNA"/>
</dbReference>
<dbReference type="SMART" id="SM00225">
    <property type="entry name" value="BTB"/>
    <property type="match status" value="1"/>
</dbReference>
<proteinExistence type="predicted"/>
<dbReference type="RefSeq" id="XP_003110336.2">
    <property type="nucleotide sequence ID" value="XM_003110288.2"/>
</dbReference>
<evidence type="ECO:0000259" key="1">
    <source>
        <dbReference type="PROSITE" id="PS50097"/>
    </source>
</evidence>
<name>A0A6A5GBP3_CAERE</name>
<dbReference type="SUPFAM" id="SSF54695">
    <property type="entry name" value="POZ domain"/>
    <property type="match status" value="1"/>
</dbReference>
<dbReference type="GeneID" id="9825457"/>
<dbReference type="CDD" id="cd18186">
    <property type="entry name" value="BTB_POZ_ZBTB_KLHL-like"/>
    <property type="match status" value="1"/>
</dbReference>
<accession>A0A6A5GBP3</accession>
<dbReference type="Gene3D" id="3.30.710.10">
    <property type="entry name" value="Potassium Channel Kv1.1, Chain A"/>
    <property type="match status" value="1"/>
</dbReference>
<dbReference type="CTD" id="9825457"/>
<organism evidence="2 3">
    <name type="scientific">Caenorhabditis remanei</name>
    <name type="common">Caenorhabditis vulgaris</name>
    <dbReference type="NCBI Taxonomy" id="31234"/>
    <lineage>
        <taxon>Eukaryota</taxon>
        <taxon>Metazoa</taxon>
        <taxon>Ecdysozoa</taxon>
        <taxon>Nematoda</taxon>
        <taxon>Chromadorea</taxon>
        <taxon>Rhabditida</taxon>
        <taxon>Rhabditina</taxon>
        <taxon>Rhabditomorpha</taxon>
        <taxon>Rhabditoidea</taxon>
        <taxon>Rhabditidae</taxon>
        <taxon>Peloderinae</taxon>
        <taxon>Caenorhabditis</taxon>
    </lineage>
</organism>
<evidence type="ECO:0000313" key="3">
    <source>
        <dbReference type="Proteomes" id="UP000483820"/>
    </source>
</evidence>
<dbReference type="InterPro" id="IPR000210">
    <property type="entry name" value="BTB/POZ_dom"/>
</dbReference>
<reference evidence="2 3" key="1">
    <citation type="submission" date="2019-12" db="EMBL/GenBank/DDBJ databases">
        <title>Chromosome-level assembly of the Caenorhabditis remanei genome.</title>
        <authorList>
            <person name="Teterina A.A."/>
            <person name="Willis J.H."/>
            <person name="Phillips P.C."/>
        </authorList>
    </citation>
    <scope>NUCLEOTIDE SEQUENCE [LARGE SCALE GENOMIC DNA]</scope>
    <source>
        <strain evidence="2 3">PX506</strain>
        <tissue evidence="2">Whole organism</tissue>
    </source>
</reference>
<dbReference type="PROSITE" id="PS50097">
    <property type="entry name" value="BTB"/>
    <property type="match status" value="1"/>
</dbReference>
<dbReference type="PANTHER" id="PTHR22744">
    <property type="entry name" value="HELIX LOOP HELIX PROTEIN 21-RELATED"/>
    <property type="match status" value="1"/>
</dbReference>
<dbReference type="Pfam" id="PF00651">
    <property type="entry name" value="BTB"/>
    <property type="match status" value="1"/>
</dbReference>
<evidence type="ECO:0000313" key="2">
    <source>
        <dbReference type="EMBL" id="KAF1752154.1"/>
    </source>
</evidence>
<comment type="caution">
    <text evidence="2">The sequence shown here is derived from an EMBL/GenBank/DDBJ whole genome shotgun (WGS) entry which is preliminary data.</text>
</comment>
<dbReference type="Proteomes" id="UP000483820">
    <property type="component" value="Chromosome V"/>
</dbReference>
<gene>
    <name evidence="2" type="ORF">GCK72_018708</name>
</gene>
<feature type="domain" description="BTB" evidence="1">
    <location>
        <begin position="192"/>
        <end position="259"/>
    </location>
</feature>
<dbReference type="InterPro" id="IPR011333">
    <property type="entry name" value="SKP1/BTB/POZ_sf"/>
</dbReference>
<dbReference type="KEGG" id="crq:GCK72_018708"/>
<dbReference type="PANTHER" id="PTHR22744:SF17">
    <property type="entry name" value="BTB DOMAIN-CONTAINING PROTEIN"/>
    <property type="match status" value="1"/>
</dbReference>
<protein>
    <recommendedName>
        <fullName evidence="1">BTB domain-containing protein</fullName>
    </recommendedName>
</protein>